<dbReference type="eggNOG" id="COG4997">
    <property type="taxonomic scope" value="Bacteria"/>
</dbReference>
<dbReference type="HOGENOM" id="CLU_808721_0_0_11"/>
<evidence type="ECO:0000313" key="2">
    <source>
        <dbReference type="Proteomes" id="UP000006854"/>
    </source>
</evidence>
<dbReference type="Proteomes" id="UP000006854">
    <property type="component" value="Chromosome"/>
</dbReference>
<name>F2R687_STRVP</name>
<protein>
    <submittedName>
        <fullName evidence="1">Uncharacterized protein</fullName>
    </submittedName>
</protein>
<dbReference type="PATRIC" id="fig|953739.5.peg.5047"/>
<proteinExistence type="predicted"/>
<keyword evidence="2" id="KW-1185">Reference proteome</keyword>
<dbReference type="AlphaFoldDB" id="F2R687"/>
<dbReference type="EMBL" id="FR845719">
    <property type="protein sequence ID" value="CCA56138.1"/>
    <property type="molecule type" value="Genomic_DNA"/>
</dbReference>
<accession>F2R687</accession>
<organism evidence="1 2">
    <name type="scientific">Streptomyces venezuelae (strain ATCC 10712 / CBS 650.69 / DSM 40230 / JCM 4526 / NBRC 13096 / PD 04745)</name>
    <dbReference type="NCBI Taxonomy" id="953739"/>
    <lineage>
        <taxon>Bacteria</taxon>
        <taxon>Bacillati</taxon>
        <taxon>Actinomycetota</taxon>
        <taxon>Actinomycetes</taxon>
        <taxon>Kitasatosporales</taxon>
        <taxon>Streptomycetaceae</taxon>
        <taxon>Streptomyces</taxon>
    </lineage>
</organism>
<evidence type="ECO:0000313" key="1">
    <source>
        <dbReference type="EMBL" id="CCA56138.1"/>
    </source>
</evidence>
<dbReference type="KEGG" id="sve:SVEN_2852"/>
<sequence length="343" mass="36792">MMTARAHPHQENHMFPTLIHTPGLRRFTYDVDAERQAQIARFGEQRHPDGTGRPGYAEKANTAREACQMDAVIADGGPRWSLILLKAVHEALAESDPARLRAELVQVAAVCAAWASDMDQRSAGTSEAEAVAAASVKLREILAPGSAAEQQATAAYAAALDQGAAAHPSDVEATRAHIASLSEDLTEQEQRRLASVAAAIYEWNNPNRPWDAAHPHDRICYSGDAYAALTALRVPEPAGSYAIGFRLHPGRGAPLDGALLPSGRCLVVEDVEGGLITGAASVDDLVRGHPDARVEWPEQDTVTRVRAWCDDLDASVRLQHGAPQAEHPHAVALRAIIDPQESP</sequence>
<dbReference type="STRING" id="953739.SVEN_2852"/>
<reference evidence="1 2" key="1">
    <citation type="journal article" date="2011" name="BMC Genomics">
        <title>Genome-wide analysis of the role of GlnR in Streptomyces venezuelae provides new insights into global nitrogen regulation in actinomycetes.</title>
        <authorList>
            <person name="Pullan S.T."/>
            <person name="Bibb M.J."/>
            <person name="Merrick M."/>
        </authorList>
    </citation>
    <scope>NUCLEOTIDE SEQUENCE [LARGE SCALE GENOMIC DNA]</scope>
    <source>
        <strain evidence="2">ATCC 10712 / CBS 650.69 / DSM 40230 / JCM 4526 / NBRC 13096 / PD 04745</strain>
    </source>
</reference>
<gene>
    <name evidence="1" type="ordered locus">SVEN_2852</name>
</gene>